<reference evidence="1 2" key="1">
    <citation type="submission" date="2023-07" db="EMBL/GenBank/DDBJ databases">
        <title>Sorghum-associated microbial communities from plants grown in Nebraska, USA.</title>
        <authorList>
            <person name="Schachtman D."/>
        </authorList>
    </citation>
    <scope>NUCLEOTIDE SEQUENCE [LARGE SCALE GENOMIC DNA]</scope>
    <source>
        <strain evidence="1 2">BE190</strain>
    </source>
</reference>
<protein>
    <submittedName>
        <fullName evidence="1">Uncharacterized protein</fullName>
    </submittedName>
</protein>
<name>A0ABU1V0Q6_9GAMM</name>
<accession>A0ABU1V0Q6</accession>
<sequence>MTLSMFRKPFQANSNNRKSFNNFKHHLKKTHGQSTEYFIISPAFNKPISSYISVFSESVTTISL</sequence>
<keyword evidence="2" id="KW-1185">Reference proteome</keyword>
<organism evidence="1 2">
    <name type="scientific">Cellvibrio fibrivorans</name>
    <dbReference type="NCBI Taxonomy" id="126350"/>
    <lineage>
        <taxon>Bacteria</taxon>
        <taxon>Pseudomonadati</taxon>
        <taxon>Pseudomonadota</taxon>
        <taxon>Gammaproteobacteria</taxon>
        <taxon>Cellvibrionales</taxon>
        <taxon>Cellvibrionaceae</taxon>
        <taxon>Cellvibrio</taxon>
    </lineage>
</organism>
<dbReference type="Proteomes" id="UP001253595">
    <property type="component" value="Unassembled WGS sequence"/>
</dbReference>
<comment type="caution">
    <text evidence="1">The sequence shown here is derived from an EMBL/GenBank/DDBJ whole genome shotgun (WGS) entry which is preliminary data.</text>
</comment>
<proteinExistence type="predicted"/>
<evidence type="ECO:0000313" key="1">
    <source>
        <dbReference type="EMBL" id="MDR7091020.1"/>
    </source>
</evidence>
<evidence type="ECO:0000313" key="2">
    <source>
        <dbReference type="Proteomes" id="UP001253595"/>
    </source>
</evidence>
<gene>
    <name evidence="1" type="ORF">J2X05_003046</name>
</gene>
<dbReference type="EMBL" id="JAVDVX010000005">
    <property type="protein sequence ID" value="MDR7091020.1"/>
    <property type="molecule type" value="Genomic_DNA"/>
</dbReference>